<evidence type="ECO:0000256" key="1">
    <source>
        <dbReference type="ARBA" id="ARBA00006479"/>
    </source>
</evidence>
<dbReference type="AlphaFoldDB" id="A0A0R1KHX1"/>
<dbReference type="Gene3D" id="3.30.420.40">
    <property type="match status" value="2"/>
</dbReference>
<dbReference type="InterPro" id="IPR043129">
    <property type="entry name" value="ATPase_NBD"/>
</dbReference>
<organism evidence="2 3">
    <name type="scientific">Companilactobacillus nodensis DSM 19682 = JCM 14932 = NBRC 107160</name>
    <dbReference type="NCBI Taxonomy" id="1423775"/>
    <lineage>
        <taxon>Bacteria</taxon>
        <taxon>Bacillati</taxon>
        <taxon>Bacillota</taxon>
        <taxon>Bacilli</taxon>
        <taxon>Lactobacillales</taxon>
        <taxon>Lactobacillaceae</taxon>
        <taxon>Companilactobacillus</taxon>
    </lineage>
</organism>
<comment type="caution">
    <text evidence="2">The sequence shown here is derived from an EMBL/GenBank/DDBJ whole genome shotgun (WGS) entry which is preliminary data.</text>
</comment>
<accession>A0A0R1KHX1</accession>
<dbReference type="Proteomes" id="UP000051248">
    <property type="component" value="Unassembled WGS sequence"/>
</dbReference>
<dbReference type="GO" id="GO:0016301">
    <property type="term" value="F:kinase activity"/>
    <property type="evidence" value="ECO:0007669"/>
    <property type="project" value="UniProtKB-KW"/>
</dbReference>
<dbReference type="InterPro" id="IPR000600">
    <property type="entry name" value="ROK"/>
</dbReference>
<dbReference type="EMBL" id="AZDZ01000001">
    <property type="protein sequence ID" value="KRK81123.1"/>
    <property type="molecule type" value="Genomic_DNA"/>
</dbReference>
<keyword evidence="3" id="KW-1185">Reference proteome</keyword>
<proteinExistence type="inferred from homology"/>
<gene>
    <name evidence="2" type="ORF">FD03_GL000715</name>
</gene>
<dbReference type="eggNOG" id="COG1940">
    <property type="taxonomic scope" value="Bacteria"/>
</dbReference>
<dbReference type="PANTHER" id="PTHR18964:SF165">
    <property type="entry name" value="BETA-GLUCOSIDE KINASE"/>
    <property type="match status" value="1"/>
</dbReference>
<sequence>MENKKFLAFDIGGTTIKYGIIDNDLNVSDTGKVDTEHNKDNHIIEALKKLSVEFQSKYELSGIGVSTAGIVKDGSILFAGPTIPDYKGTNIEESLNKLTGLPVFVVNDVDAALLGENLAGVAQNKESVYCVALGTGIGGAYLDHDKLLSGAHAYANSIGYILYDDKSKTYYEQRASTLALERELKQYSISVIDAFEKAKKGEEPCLQVIEDWADEVASGLAEIVLLYDPETLVIGGAVSKQGDYLLDLLQRHMSKKIPDGLFKTELAIAKLTDKAQMYGAVSQFMR</sequence>
<dbReference type="STRING" id="1423775.FD03_GL000715"/>
<dbReference type="OrthoDB" id="9795247at2"/>
<evidence type="ECO:0000313" key="3">
    <source>
        <dbReference type="Proteomes" id="UP000051248"/>
    </source>
</evidence>
<dbReference type="Pfam" id="PF00480">
    <property type="entry name" value="ROK"/>
    <property type="match status" value="1"/>
</dbReference>
<dbReference type="PANTHER" id="PTHR18964">
    <property type="entry name" value="ROK (REPRESSOR, ORF, KINASE) FAMILY"/>
    <property type="match status" value="1"/>
</dbReference>
<comment type="similarity">
    <text evidence="1">Belongs to the ROK (NagC/XylR) family.</text>
</comment>
<dbReference type="SUPFAM" id="SSF53067">
    <property type="entry name" value="Actin-like ATPase domain"/>
    <property type="match status" value="1"/>
</dbReference>
<protein>
    <submittedName>
        <fullName evidence="2">Glucokinase</fullName>
    </submittedName>
</protein>
<keyword evidence="2" id="KW-0808">Transferase</keyword>
<name>A0A0R1KHX1_9LACO</name>
<evidence type="ECO:0000313" key="2">
    <source>
        <dbReference type="EMBL" id="KRK81123.1"/>
    </source>
</evidence>
<dbReference type="CDD" id="cd24068">
    <property type="entry name" value="ASKHA_NBD_ROK_FnNanK-like"/>
    <property type="match status" value="1"/>
</dbReference>
<reference evidence="2 3" key="1">
    <citation type="journal article" date="2015" name="Genome Announc.">
        <title>Expanding the biotechnology potential of lactobacilli through comparative genomics of 213 strains and associated genera.</title>
        <authorList>
            <person name="Sun Z."/>
            <person name="Harris H.M."/>
            <person name="McCann A."/>
            <person name="Guo C."/>
            <person name="Argimon S."/>
            <person name="Zhang W."/>
            <person name="Yang X."/>
            <person name="Jeffery I.B."/>
            <person name="Cooney J.C."/>
            <person name="Kagawa T.F."/>
            <person name="Liu W."/>
            <person name="Song Y."/>
            <person name="Salvetti E."/>
            <person name="Wrobel A."/>
            <person name="Rasinkangas P."/>
            <person name="Parkhill J."/>
            <person name="Rea M.C."/>
            <person name="O'Sullivan O."/>
            <person name="Ritari J."/>
            <person name="Douillard F.P."/>
            <person name="Paul Ross R."/>
            <person name="Yang R."/>
            <person name="Briner A.E."/>
            <person name="Felis G.E."/>
            <person name="de Vos W.M."/>
            <person name="Barrangou R."/>
            <person name="Klaenhammer T.R."/>
            <person name="Caufield P.W."/>
            <person name="Cui Y."/>
            <person name="Zhang H."/>
            <person name="O'Toole P.W."/>
        </authorList>
    </citation>
    <scope>NUCLEOTIDE SEQUENCE [LARGE SCALE GENOMIC DNA]</scope>
    <source>
        <strain evidence="2 3">DSM 19682</strain>
    </source>
</reference>
<dbReference type="PATRIC" id="fig|1423775.4.peg.730"/>
<keyword evidence="2" id="KW-0418">Kinase</keyword>
<dbReference type="RefSeq" id="WP_025023308.1">
    <property type="nucleotide sequence ID" value="NZ_AZDZ01000001.1"/>
</dbReference>